<evidence type="ECO:0000256" key="6">
    <source>
        <dbReference type="HAMAP-Rule" id="MF_00367"/>
    </source>
</evidence>
<keyword evidence="6" id="KW-0690">Ribosome biogenesis</keyword>
<dbReference type="CDD" id="cd22534">
    <property type="entry name" value="KH-II_Era"/>
    <property type="match status" value="1"/>
</dbReference>
<dbReference type="EMBL" id="JAFGIX010000057">
    <property type="protein sequence ID" value="MBN1573829.1"/>
    <property type="molecule type" value="Genomic_DNA"/>
</dbReference>
<dbReference type="GO" id="GO:0043024">
    <property type="term" value="F:ribosomal small subunit binding"/>
    <property type="evidence" value="ECO:0007669"/>
    <property type="project" value="TreeGrafter"/>
</dbReference>
<dbReference type="GO" id="GO:0003924">
    <property type="term" value="F:GTPase activity"/>
    <property type="evidence" value="ECO:0007669"/>
    <property type="project" value="UniProtKB-UniRule"/>
</dbReference>
<feature type="region of interest" description="G3" evidence="7">
    <location>
        <begin position="59"/>
        <end position="62"/>
    </location>
</feature>
<keyword evidence="5 6" id="KW-0342">GTP-binding</keyword>
<evidence type="ECO:0000256" key="4">
    <source>
        <dbReference type="ARBA" id="ARBA00022884"/>
    </source>
</evidence>
<dbReference type="Pfam" id="PF07650">
    <property type="entry name" value="KH_2"/>
    <property type="match status" value="1"/>
</dbReference>
<dbReference type="CDD" id="cd04163">
    <property type="entry name" value="Era"/>
    <property type="match status" value="1"/>
</dbReference>
<evidence type="ECO:0000259" key="10">
    <source>
        <dbReference type="PROSITE" id="PS51713"/>
    </source>
</evidence>
<dbReference type="InterPro" id="IPR005225">
    <property type="entry name" value="Small_GTP-bd"/>
</dbReference>
<evidence type="ECO:0000259" key="9">
    <source>
        <dbReference type="PROSITE" id="PS50823"/>
    </source>
</evidence>
<evidence type="ECO:0000256" key="5">
    <source>
        <dbReference type="ARBA" id="ARBA00023134"/>
    </source>
</evidence>
<feature type="binding site" evidence="6">
    <location>
        <begin position="59"/>
        <end position="63"/>
    </location>
    <ligand>
        <name>GTP</name>
        <dbReference type="ChEBI" id="CHEBI:37565"/>
    </ligand>
</feature>
<keyword evidence="6" id="KW-0472">Membrane</keyword>
<dbReference type="NCBIfam" id="TIGR00436">
    <property type="entry name" value="era"/>
    <property type="match status" value="1"/>
</dbReference>
<keyword evidence="3 6" id="KW-0547">Nucleotide-binding</keyword>
<evidence type="ECO:0000256" key="2">
    <source>
        <dbReference type="ARBA" id="ARBA00020484"/>
    </source>
</evidence>
<dbReference type="Proteomes" id="UP000809273">
    <property type="component" value="Unassembled WGS sequence"/>
</dbReference>
<dbReference type="GO" id="GO:0005525">
    <property type="term" value="F:GTP binding"/>
    <property type="evidence" value="ECO:0007669"/>
    <property type="project" value="UniProtKB-UniRule"/>
</dbReference>
<keyword evidence="6" id="KW-1003">Cell membrane</keyword>
<reference evidence="11" key="2">
    <citation type="submission" date="2021-01" db="EMBL/GenBank/DDBJ databases">
        <authorList>
            <person name="Hahn C.R."/>
            <person name="Youssef N.H."/>
            <person name="Elshahed M."/>
        </authorList>
    </citation>
    <scope>NUCLEOTIDE SEQUENCE</scope>
    <source>
        <strain evidence="11">Zod_Metabat.24</strain>
    </source>
</reference>
<comment type="similarity">
    <text evidence="1 6 7 8">Belongs to the TRAFAC class TrmE-Era-EngA-EngB-Septin-like GTPase superfamily. Era GTPase family.</text>
</comment>
<name>A0A9D8PP02_9DELT</name>
<feature type="domain" description="KH type-2" evidence="9">
    <location>
        <begin position="218"/>
        <end position="299"/>
    </location>
</feature>
<sequence length="314" mass="35475">MAYRCGFIVLMGRTNVGKSTLMNRLLSEKVSIISPKPQTTRNRIMGILTEGKNQMIFVDTPGIHKGEKSLNKFMNRTAREAAVDSDILVLMIDVSRELERKLEHDEDISEDKLLHPIDVEMIKGLSGQGPPRILLINKIDTISKSAVLPIMEWVDTLSIFDVIVPISALSGDGIVEFKSEILRLLPESPHLFPDDDLTDQSERFIAEEIIREKVFQLTKQEIPYSTAVVVEQFSEDIEREDGGLLSISALIYVEKESQKGIVIGKGGAMIKKIGTKAREDLELFFETKVFLDVRVKVLKDWSKREDGIKKMGYR</sequence>
<dbReference type="NCBIfam" id="NF000908">
    <property type="entry name" value="PRK00089.1"/>
    <property type="match status" value="1"/>
</dbReference>
<dbReference type="Gene3D" id="3.30.300.20">
    <property type="match status" value="1"/>
</dbReference>
<dbReference type="PROSITE" id="PS51713">
    <property type="entry name" value="G_ERA"/>
    <property type="match status" value="1"/>
</dbReference>
<dbReference type="GO" id="GO:0070181">
    <property type="term" value="F:small ribosomal subunit rRNA binding"/>
    <property type="evidence" value="ECO:0007669"/>
    <property type="project" value="UniProtKB-UniRule"/>
</dbReference>
<feature type="region of interest" description="G5" evidence="7">
    <location>
        <begin position="166"/>
        <end position="168"/>
    </location>
</feature>
<dbReference type="GO" id="GO:0005886">
    <property type="term" value="C:plasma membrane"/>
    <property type="evidence" value="ECO:0007669"/>
    <property type="project" value="UniProtKB-SubCell"/>
</dbReference>
<gene>
    <name evidence="6 11" type="primary">era</name>
    <name evidence="11" type="ORF">JW984_11590</name>
</gene>
<evidence type="ECO:0000256" key="3">
    <source>
        <dbReference type="ARBA" id="ARBA00022741"/>
    </source>
</evidence>
<dbReference type="InterPro" id="IPR027417">
    <property type="entry name" value="P-loop_NTPase"/>
</dbReference>
<feature type="binding site" evidence="6">
    <location>
        <begin position="137"/>
        <end position="140"/>
    </location>
    <ligand>
        <name>GTP</name>
        <dbReference type="ChEBI" id="CHEBI:37565"/>
    </ligand>
</feature>
<proteinExistence type="inferred from homology"/>
<protein>
    <recommendedName>
        <fullName evidence="2 6">GTPase Era</fullName>
    </recommendedName>
</protein>
<comment type="function">
    <text evidence="6">An essential GTPase that binds both GDP and GTP, with rapid nucleotide exchange. Plays a role in 16S rRNA processing and 30S ribosomal subunit biogenesis and possibly also in cell cycle regulation and energy metabolism.</text>
</comment>
<keyword evidence="4 6" id="KW-0694">RNA-binding</keyword>
<dbReference type="InterPro" id="IPR015946">
    <property type="entry name" value="KH_dom-like_a/b"/>
</dbReference>
<feature type="binding site" evidence="6">
    <location>
        <begin position="12"/>
        <end position="19"/>
    </location>
    <ligand>
        <name>GTP</name>
        <dbReference type="ChEBI" id="CHEBI:37565"/>
    </ligand>
</feature>
<dbReference type="InterPro" id="IPR030388">
    <property type="entry name" value="G_ERA_dom"/>
</dbReference>
<evidence type="ECO:0000313" key="12">
    <source>
        <dbReference type="Proteomes" id="UP000809273"/>
    </source>
</evidence>
<dbReference type="PROSITE" id="PS50823">
    <property type="entry name" value="KH_TYPE_2"/>
    <property type="match status" value="1"/>
</dbReference>
<feature type="domain" description="Era-type G" evidence="10">
    <location>
        <begin position="4"/>
        <end position="187"/>
    </location>
</feature>
<evidence type="ECO:0000256" key="1">
    <source>
        <dbReference type="ARBA" id="ARBA00007921"/>
    </source>
</evidence>
<dbReference type="FunFam" id="3.30.300.20:FF:000003">
    <property type="entry name" value="GTPase Era"/>
    <property type="match status" value="1"/>
</dbReference>
<reference evidence="11" key="1">
    <citation type="journal article" date="2021" name="Environ. Microbiol.">
        <title>Genomic characterization of three novel Desulfobacterota classes expand the metabolic and phylogenetic diversity of the phylum.</title>
        <authorList>
            <person name="Murphy C.L."/>
            <person name="Biggerstaff J."/>
            <person name="Eichhorn A."/>
            <person name="Ewing E."/>
            <person name="Shahan R."/>
            <person name="Soriano D."/>
            <person name="Stewart S."/>
            <person name="VanMol K."/>
            <person name="Walker R."/>
            <person name="Walters P."/>
            <person name="Elshahed M.S."/>
            <person name="Youssef N.H."/>
        </authorList>
    </citation>
    <scope>NUCLEOTIDE SEQUENCE</scope>
    <source>
        <strain evidence="11">Zod_Metabat.24</strain>
    </source>
</reference>
<dbReference type="PANTHER" id="PTHR42698">
    <property type="entry name" value="GTPASE ERA"/>
    <property type="match status" value="1"/>
</dbReference>
<feature type="region of interest" description="G2" evidence="7">
    <location>
        <begin position="38"/>
        <end position="42"/>
    </location>
</feature>
<dbReference type="Pfam" id="PF01926">
    <property type="entry name" value="MMR_HSR1"/>
    <property type="match status" value="1"/>
</dbReference>
<dbReference type="NCBIfam" id="TIGR00231">
    <property type="entry name" value="small_GTP"/>
    <property type="match status" value="1"/>
</dbReference>
<evidence type="ECO:0000256" key="8">
    <source>
        <dbReference type="RuleBase" id="RU003761"/>
    </source>
</evidence>
<dbReference type="SUPFAM" id="SSF52540">
    <property type="entry name" value="P-loop containing nucleoside triphosphate hydrolases"/>
    <property type="match status" value="1"/>
</dbReference>
<dbReference type="AlphaFoldDB" id="A0A9D8PP02"/>
<dbReference type="HAMAP" id="MF_00367">
    <property type="entry name" value="GTPase_Era"/>
    <property type="match status" value="1"/>
</dbReference>
<comment type="subunit">
    <text evidence="6">Monomer.</text>
</comment>
<dbReference type="GO" id="GO:0000028">
    <property type="term" value="P:ribosomal small subunit assembly"/>
    <property type="evidence" value="ECO:0007669"/>
    <property type="project" value="TreeGrafter"/>
</dbReference>
<comment type="caution">
    <text evidence="11">The sequence shown here is derived from an EMBL/GenBank/DDBJ whole genome shotgun (WGS) entry which is preliminary data.</text>
</comment>
<organism evidence="11 12">
    <name type="scientific">Candidatus Zymogenus saltonus</name>
    <dbReference type="NCBI Taxonomy" id="2844893"/>
    <lineage>
        <taxon>Bacteria</taxon>
        <taxon>Deltaproteobacteria</taxon>
        <taxon>Candidatus Zymogenia</taxon>
        <taxon>Candidatus Zymogeniales</taxon>
        <taxon>Candidatus Zymogenaceae</taxon>
        <taxon>Candidatus Zymogenus</taxon>
    </lineage>
</organism>
<accession>A0A9D8PP02</accession>
<dbReference type="InterPro" id="IPR006073">
    <property type="entry name" value="GTP-bd"/>
</dbReference>
<dbReference type="InterPro" id="IPR009019">
    <property type="entry name" value="KH_sf_prok-type"/>
</dbReference>
<keyword evidence="6" id="KW-0699">rRNA-binding</keyword>
<dbReference type="InterPro" id="IPR004044">
    <property type="entry name" value="KH_dom_type_2"/>
</dbReference>
<evidence type="ECO:0000313" key="11">
    <source>
        <dbReference type="EMBL" id="MBN1573829.1"/>
    </source>
</evidence>
<comment type="subcellular location">
    <subcellularLocation>
        <location evidence="6">Cytoplasm</location>
    </subcellularLocation>
    <subcellularLocation>
        <location evidence="6">Cell membrane</location>
        <topology evidence="6">Peripheral membrane protein</topology>
    </subcellularLocation>
</comment>
<evidence type="ECO:0000256" key="7">
    <source>
        <dbReference type="PROSITE-ProRule" id="PRU01050"/>
    </source>
</evidence>
<dbReference type="PANTHER" id="PTHR42698:SF1">
    <property type="entry name" value="GTPASE ERA, MITOCHONDRIAL"/>
    <property type="match status" value="1"/>
</dbReference>
<dbReference type="SUPFAM" id="SSF54814">
    <property type="entry name" value="Prokaryotic type KH domain (KH-domain type II)"/>
    <property type="match status" value="1"/>
</dbReference>
<dbReference type="GO" id="GO:0005829">
    <property type="term" value="C:cytosol"/>
    <property type="evidence" value="ECO:0007669"/>
    <property type="project" value="TreeGrafter"/>
</dbReference>
<feature type="region of interest" description="G4" evidence="7">
    <location>
        <begin position="137"/>
        <end position="140"/>
    </location>
</feature>
<dbReference type="Gene3D" id="3.40.50.300">
    <property type="entry name" value="P-loop containing nucleotide triphosphate hydrolases"/>
    <property type="match status" value="1"/>
</dbReference>
<feature type="region of interest" description="G1" evidence="7">
    <location>
        <begin position="12"/>
        <end position="19"/>
    </location>
</feature>
<keyword evidence="6" id="KW-0963">Cytoplasm</keyword>
<dbReference type="InterPro" id="IPR005662">
    <property type="entry name" value="GTPase_Era-like"/>
</dbReference>